<gene>
    <name evidence="2" type="ORF">K9V48_27820</name>
</gene>
<keyword evidence="1" id="KW-1133">Transmembrane helix</keyword>
<dbReference type="Proteomes" id="UP001165287">
    <property type="component" value="Unassembled WGS sequence"/>
</dbReference>
<dbReference type="EMBL" id="JAIQUM010000189">
    <property type="protein sequence ID" value="MBZ5753897.1"/>
    <property type="molecule type" value="Genomic_DNA"/>
</dbReference>
<proteinExistence type="predicted"/>
<keyword evidence="1" id="KW-0472">Membrane</keyword>
<organism evidence="2 3">
    <name type="scientific">Metabacillus rhizolycopersici</name>
    <dbReference type="NCBI Taxonomy" id="2875709"/>
    <lineage>
        <taxon>Bacteria</taxon>
        <taxon>Bacillati</taxon>
        <taxon>Bacillota</taxon>
        <taxon>Bacilli</taxon>
        <taxon>Bacillales</taxon>
        <taxon>Bacillaceae</taxon>
        <taxon>Metabacillus</taxon>
    </lineage>
</organism>
<comment type="caution">
    <text evidence="2">The sequence shown here is derived from an EMBL/GenBank/DDBJ whole genome shotgun (WGS) entry which is preliminary data.</text>
</comment>
<accession>A0ABS7V0R6</accession>
<evidence type="ECO:0000256" key="1">
    <source>
        <dbReference type="SAM" id="Phobius"/>
    </source>
</evidence>
<keyword evidence="1" id="KW-0812">Transmembrane</keyword>
<evidence type="ECO:0000313" key="2">
    <source>
        <dbReference type="EMBL" id="MBZ5753897.1"/>
    </source>
</evidence>
<sequence length="63" mass="6989">MNIVLLGILFTILWTSGAVSVKFGLLSSPPLTMGTIRFILAGSLLMLYIYGFRRGKYPLPQKL</sequence>
<feature type="transmembrane region" description="Helical" evidence="1">
    <location>
        <begin position="34"/>
        <end position="52"/>
    </location>
</feature>
<name>A0ABS7V0R6_9BACI</name>
<reference evidence="2" key="1">
    <citation type="submission" date="2024-05" db="EMBL/GenBank/DDBJ databases">
        <title>Metabacillus sp. nov., isolated from the rhizosphere soil of tomato plants.</title>
        <authorList>
            <person name="Ma R."/>
        </authorList>
    </citation>
    <scope>NUCLEOTIDE SEQUENCE</scope>
    <source>
        <strain evidence="2">DBTR6</strain>
    </source>
</reference>
<protein>
    <submittedName>
        <fullName evidence="2">EamA family transporter</fullName>
    </submittedName>
</protein>
<keyword evidence="3" id="KW-1185">Reference proteome</keyword>
<evidence type="ECO:0000313" key="3">
    <source>
        <dbReference type="Proteomes" id="UP001165287"/>
    </source>
</evidence>
<dbReference type="RefSeq" id="WP_224142290.1">
    <property type="nucleotide sequence ID" value="NZ_JAIQUM010000189.1"/>
</dbReference>